<accession>A0A9Q4G1B3</accession>
<organism evidence="2 3">
    <name type="scientific">Salipaludibacillus agaradhaerens</name>
    <name type="common">Bacillus agaradhaerens</name>
    <dbReference type="NCBI Taxonomy" id="76935"/>
    <lineage>
        <taxon>Bacteria</taxon>
        <taxon>Bacillati</taxon>
        <taxon>Bacillota</taxon>
        <taxon>Bacilli</taxon>
        <taxon>Bacillales</taxon>
        <taxon>Bacillaceae</taxon>
    </lineage>
</organism>
<name>A0A9Q4G1B3_SALAG</name>
<sequence length="93" mass="10845">MKRLVGLFFRDEATSEKESQSGKKALYITCLYLVVALFFYSRYNLWREGIELFFALLVPMGVLIYVLSNAMIAKRWRSKNLSEITVRKIPSSK</sequence>
<feature type="transmembrane region" description="Helical" evidence="1">
    <location>
        <begin position="49"/>
        <end position="72"/>
    </location>
</feature>
<proteinExistence type="predicted"/>
<dbReference type="EMBL" id="JABXYM010000002">
    <property type="protein sequence ID" value="MCR6098748.1"/>
    <property type="molecule type" value="Genomic_DNA"/>
</dbReference>
<dbReference type="RefSeq" id="WP_257823132.1">
    <property type="nucleotide sequence ID" value="NZ_JABXYM010000002.1"/>
</dbReference>
<feature type="transmembrane region" description="Helical" evidence="1">
    <location>
        <begin position="25"/>
        <end position="43"/>
    </location>
</feature>
<evidence type="ECO:0000256" key="1">
    <source>
        <dbReference type="SAM" id="Phobius"/>
    </source>
</evidence>
<keyword evidence="1" id="KW-0812">Transmembrane</keyword>
<keyword evidence="1" id="KW-0472">Membrane</keyword>
<protein>
    <submittedName>
        <fullName evidence="2">Uncharacterized protein</fullName>
    </submittedName>
</protein>
<keyword evidence="3" id="KW-1185">Reference proteome</keyword>
<keyword evidence="1" id="KW-1133">Transmembrane helix</keyword>
<gene>
    <name evidence="2" type="ORF">HXA33_19750</name>
</gene>
<comment type="caution">
    <text evidence="2">The sequence shown here is derived from an EMBL/GenBank/DDBJ whole genome shotgun (WGS) entry which is preliminary data.</text>
</comment>
<evidence type="ECO:0000313" key="2">
    <source>
        <dbReference type="EMBL" id="MCR6098748.1"/>
    </source>
</evidence>
<dbReference type="Proteomes" id="UP001057753">
    <property type="component" value="Unassembled WGS sequence"/>
</dbReference>
<dbReference type="AlphaFoldDB" id="A0A9Q4G1B3"/>
<evidence type="ECO:0000313" key="3">
    <source>
        <dbReference type="Proteomes" id="UP001057753"/>
    </source>
</evidence>
<reference evidence="2" key="1">
    <citation type="submission" date="2020-06" db="EMBL/GenBank/DDBJ databases">
        <title>Insight into the genomes of haloalkaliphilic bacilli from Kenyan soda lakes.</title>
        <authorList>
            <person name="Mwirichia R."/>
            <person name="Villamizar G.C."/>
            <person name="Poehlein A."/>
            <person name="Mugweru J."/>
            <person name="Kipnyargis A."/>
            <person name="Kiplimo D."/>
            <person name="Orwa P."/>
            <person name="Daniel R."/>
        </authorList>
    </citation>
    <scope>NUCLEOTIDE SEQUENCE</scope>
    <source>
        <strain evidence="2">B1096_S55</strain>
    </source>
</reference>